<name>A0AAE3WNR5_BACPU</name>
<evidence type="ECO:0000313" key="2">
    <source>
        <dbReference type="Proteomes" id="UP001182042"/>
    </source>
</evidence>
<dbReference type="RefSeq" id="WP_309415896.1">
    <property type="nucleotide sequence ID" value="NZ_CP187658.1"/>
</dbReference>
<comment type="caution">
    <text evidence="1">The sequence shown here is derived from an EMBL/GenBank/DDBJ whole genome shotgun (WGS) entry which is preliminary data.</text>
</comment>
<organism evidence="1 2">
    <name type="scientific">Bacillus pumilus</name>
    <name type="common">Bacillus mesentericus</name>
    <dbReference type="NCBI Taxonomy" id="1408"/>
    <lineage>
        <taxon>Bacteria</taxon>
        <taxon>Bacillati</taxon>
        <taxon>Bacillota</taxon>
        <taxon>Bacilli</taxon>
        <taxon>Bacillales</taxon>
        <taxon>Bacillaceae</taxon>
        <taxon>Bacillus</taxon>
    </lineage>
</organism>
<evidence type="ECO:0000313" key="1">
    <source>
        <dbReference type="EMBL" id="MDR4250771.1"/>
    </source>
</evidence>
<gene>
    <name evidence="1" type="ORF">FO508_10500</name>
</gene>
<reference evidence="1" key="1">
    <citation type="submission" date="2019-07" db="EMBL/GenBank/DDBJ databases">
        <title>Phylogenomic Reclassification of ATCC Bacillus Strains and Various Taxa within the Genus Bacillus.</title>
        <authorList>
            <person name="Riojas M.A."/>
            <person name="Frank A.M."/>
            <person name="Fenn S.L."/>
            <person name="King S."/>
            <person name="Brower S."/>
            <person name="Hazbon M.H."/>
        </authorList>
    </citation>
    <scope>NUCLEOTIDE SEQUENCE</scope>
    <source>
        <strain evidence="1">ATCC 27142</strain>
    </source>
</reference>
<proteinExistence type="predicted"/>
<dbReference type="AlphaFoldDB" id="A0AAE3WNR5"/>
<protein>
    <submittedName>
        <fullName evidence="1">DUF1642 domain-containing protein</fullName>
    </submittedName>
</protein>
<sequence length="132" mass="15344">MKPEITKEQAEAIEFLREHYDDRRILELYDEDVIGHVHDAYGHDCGSLYDLDLIDFAAALINGYEIAKSPEQKVREHYEKLAAKRRYVPGCIDEIKVYTEMDTIRRTLDMLGIEIDFVNVIREEADANGFGY</sequence>
<accession>A0AAE3WNR5</accession>
<dbReference type="EMBL" id="VKQA01000002">
    <property type="protein sequence ID" value="MDR4250771.1"/>
    <property type="molecule type" value="Genomic_DNA"/>
</dbReference>
<dbReference type="Proteomes" id="UP001182042">
    <property type="component" value="Unassembled WGS sequence"/>
</dbReference>